<sequence length="140" mass="15503">MTKPILKYVFCCILICSSIPLSHAQNDVQTLNTKVSVAGQMNAAKFSQLMRQGFKSVIVNRPDQEMGNAVKVSELRNIAENSQISVIYQPVSSGKISQTDILEFAKYYNELPKSILMICRSGAHSSALFHQAKSQGLLHE</sequence>
<dbReference type="InterPro" id="IPR029021">
    <property type="entry name" value="Prot-tyrosine_phosphatase-like"/>
</dbReference>
<dbReference type="GeneID" id="64222335"/>
<reference evidence="3 4" key="1">
    <citation type="journal article" date="2020" name="Front. Cell. Infect. Microbiol.">
        <title>Characterization of Three Porcine Acinetobacter towneri Strains Co-Harboring tet(X3) and bla OXA-58.</title>
        <authorList>
            <person name="Ma J."/>
            <person name="Wang J."/>
            <person name="Feng J."/>
            <person name="Liu Y."/>
            <person name="Yang B."/>
            <person name="Li R."/>
            <person name="Bai L."/>
            <person name="He T."/>
            <person name="Wang X."/>
            <person name="Yang Z."/>
        </authorList>
    </citation>
    <scope>NUCLEOTIDE SEQUENCE [LARGE SCALE GENOMIC DNA]</scope>
    <source>
        <strain evidence="3 4">GX5</strain>
    </source>
</reference>
<gene>
    <name evidence="3" type="ORF">J4G45_11880</name>
</gene>
<dbReference type="EMBL" id="CP071770">
    <property type="protein sequence ID" value="QTD61475.1"/>
    <property type="molecule type" value="Genomic_DNA"/>
</dbReference>
<dbReference type="RefSeq" id="WP_207973897.1">
    <property type="nucleotide sequence ID" value="NZ_CP071766.1"/>
</dbReference>
<dbReference type="InterPro" id="IPR005939">
    <property type="entry name" value="BLH_phosphatase-like"/>
</dbReference>
<dbReference type="Gene3D" id="3.90.190.10">
    <property type="entry name" value="Protein tyrosine phosphatase superfamily"/>
    <property type="match status" value="1"/>
</dbReference>
<evidence type="ECO:0000259" key="2">
    <source>
        <dbReference type="Pfam" id="PF04273"/>
    </source>
</evidence>
<evidence type="ECO:0000256" key="1">
    <source>
        <dbReference type="SAM" id="SignalP"/>
    </source>
</evidence>
<feature type="chain" id="PRO_5045502062" description="Beta-lactamase hydrolase-like protein phosphatase-like domain-containing protein" evidence="1">
    <location>
        <begin position="25"/>
        <end position="140"/>
    </location>
</feature>
<organism evidence="3 4">
    <name type="scientific">Acinetobacter towneri</name>
    <dbReference type="NCBI Taxonomy" id="202956"/>
    <lineage>
        <taxon>Bacteria</taxon>
        <taxon>Pseudomonadati</taxon>
        <taxon>Pseudomonadota</taxon>
        <taxon>Gammaproteobacteria</taxon>
        <taxon>Moraxellales</taxon>
        <taxon>Moraxellaceae</taxon>
        <taxon>Acinetobacter</taxon>
    </lineage>
</organism>
<feature type="domain" description="Beta-lactamase hydrolase-like protein phosphatase-like" evidence="2">
    <location>
        <begin position="27"/>
        <end position="130"/>
    </location>
</feature>
<dbReference type="Pfam" id="PF04273">
    <property type="entry name" value="BLH_phosphatase"/>
    <property type="match status" value="1"/>
</dbReference>
<keyword evidence="1" id="KW-0732">Signal</keyword>
<protein>
    <recommendedName>
        <fullName evidence="2">Beta-lactamase hydrolase-like protein phosphatase-like domain-containing protein</fullName>
    </recommendedName>
</protein>
<accession>A0ABX7TCM4</accession>
<dbReference type="Proteomes" id="UP000663954">
    <property type="component" value="Chromosome"/>
</dbReference>
<feature type="signal peptide" evidence="1">
    <location>
        <begin position="1"/>
        <end position="24"/>
    </location>
</feature>
<keyword evidence="4" id="KW-1185">Reference proteome</keyword>
<evidence type="ECO:0000313" key="3">
    <source>
        <dbReference type="EMBL" id="QTD61475.1"/>
    </source>
</evidence>
<name>A0ABX7TCM4_9GAMM</name>
<proteinExistence type="predicted"/>
<evidence type="ECO:0000313" key="4">
    <source>
        <dbReference type="Proteomes" id="UP000663954"/>
    </source>
</evidence>